<proteinExistence type="inferred from homology"/>
<dbReference type="InterPro" id="IPR025867">
    <property type="entry name" value="MnmE_helical"/>
</dbReference>
<comment type="caution">
    <text evidence="9">The sequence shown here is derived from an EMBL/GenBank/DDBJ whole genome shotgun (WGS) entry which is preliminary data.</text>
</comment>
<feature type="binding site" evidence="6">
    <location>
        <position position="243"/>
    </location>
    <ligand>
        <name>K(+)</name>
        <dbReference type="ChEBI" id="CHEBI:29103"/>
    </ligand>
</feature>
<dbReference type="SUPFAM" id="SSF52540">
    <property type="entry name" value="P-loop containing nucleoside triphosphate hydrolases"/>
    <property type="match status" value="1"/>
</dbReference>
<dbReference type="Pfam" id="PF01926">
    <property type="entry name" value="MMR_HSR1"/>
    <property type="match status" value="1"/>
</dbReference>
<dbReference type="InterPro" id="IPR005225">
    <property type="entry name" value="Small_GTP-bd"/>
</dbReference>
<feature type="binding site" evidence="6">
    <location>
        <position position="247"/>
    </location>
    <ligand>
        <name>Mg(2+)</name>
        <dbReference type="ChEBI" id="CHEBI:18420"/>
    </ligand>
</feature>
<keyword evidence="4 6" id="KW-0630">Potassium</keyword>
<dbReference type="GO" id="GO:0002098">
    <property type="term" value="P:tRNA wobble uridine modification"/>
    <property type="evidence" value="ECO:0007669"/>
    <property type="project" value="TreeGrafter"/>
</dbReference>
<dbReference type="GO" id="GO:0005525">
    <property type="term" value="F:GTP binding"/>
    <property type="evidence" value="ECO:0007669"/>
    <property type="project" value="UniProtKB-UniRule"/>
</dbReference>
<accession>A0A9D1J7U9</accession>
<dbReference type="PANTHER" id="PTHR42714:SF2">
    <property type="entry name" value="TRNA MODIFICATION GTPASE GTPBP3, MITOCHONDRIAL"/>
    <property type="match status" value="1"/>
</dbReference>
<dbReference type="InterPro" id="IPR018948">
    <property type="entry name" value="GTP-bd_TrmE_N"/>
</dbReference>
<reference evidence="9" key="2">
    <citation type="journal article" date="2021" name="PeerJ">
        <title>Extensive microbial diversity within the chicken gut microbiome revealed by metagenomics and culture.</title>
        <authorList>
            <person name="Gilroy R."/>
            <person name="Ravi A."/>
            <person name="Getino M."/>
            <person name="Pursley I."/>
            <person name="Horton D.L."/>
            <person name="Alikhan N.F."/>
            <person name="Baker D."/>
            <person name="Gharbi K."/>
            <person name="Hall N."/>
            <person name="Watson M."/>
            <person name="Adriaenssens E.M."/>
            <person name="Foster-Nyarko E."/>
            <person name="Jarju S."/>
            <person name="Secka A."/>
            <person name="Antonio M."/>
            <person name="Oren A."/>
            <person name="Chaudhuri R.R."/>
            <person name="La Ragione R."/>
            <person name="Hildebrand F."/>
            <person name="Pallen M.J."/>
        </authorList>
    </citation>
    <scope>NUCLEOTIDE SEQUENCE</scope>
    <source>
        <strain evidence="9">CHK121-14286</strain>
    </source>
</reference>
<feature type="binding site" evidence="6">
    <location>
        <position position="226"/>
    </location>
    <ligand>
        <name>Mg(2+)</name>
        <dbReference type="ChEBI" id="CHEBI:18420"/>
    </ligand>
</feature>
<feature type="binding site" evidence="6">
    <location>
        <begin position="266"/>
        <end position="269"/>
    </location>
    <ligand>
        <name>GTP</name>
        <dbReference type="ChEBI" id="CHEBI:37565"/>
    </ligand>
</feature>
<keyword evidence="6" id="KW-0378">Hydrolase</keyword>
<dbReference type="Gene3D" id="1.20.120.430">
    <property type="entry name" value="tRNA modification GTPase MnmE domain 2"/>
    <property type="match status" value="1"/>
</dbReference>
<dbReference type="InterPro" id="IPR031168">
    <property type="entry name" value="G_TrmE"/>
</dbReference>
<dbReference type="GO" id="GO:0030488">
    <property type="term" value="P:tRNA methylation"/>
    <property type="evidence" value="ECO:0007669"/>
    <property type="project" value="TreeGrafter"/>
</dbReference>
<keyword evidence="6" id="KW-0479">Metal-binding</keyword>
<evidence type="ECO:0000259" key="8">
    <source>
        <dbReference type="PROSITE" id="PS51709"/>
    </source>
</evidence>
<dbReference type="HAMAP" id="MF_00379">
    <property type="entry name" value="GTPase_MnmE"/>
    <property type="match status" value="1"/>
</dbReference>
<evidence type="ECO:0000256" key="2">
    <source>
        <dbReference type="ARBA" id="ARBA00022694"/>
    </source>
</evidence>
<dbReference type="NCBIfam" id="TIGR00450">
    <property type="entry name" value="mnmE_trmE_thdF"/>
    <property type="match status" value="1"/>
</dbReference>
<evidence type="ECO:0000313" key="9">
    <source>
        <dbReference type="EMBL" id="HIR65661.1"/>
    </source>
</evidence>
<dbReference type="Proteomes" id="UP000824200">
    <property type="component" value="Unassembled WGS sequence"/>
</dbReference>
<dbReference type="CDD" id="cd14858">
    <property type="entry name" value="TrmE_N"/>
    <property type="match status" value="1"/>
</dbReference>
<evidence type="ECO:0000256" key="3">
    <source>
        <dbReference type="ARBA" id="ARBA00022741"/>
    </source>
</evidence>
<feature type="domain" description="TrmE-type G" evidence="8">
    <location>
        <begin position="212"/>
        <end position="355"/>
    </location>
</feature>
<keyword evidence="5 6" id="KW-0342">GTP-binding</keyword>
<keyword evidence="6" id="KW-0460">Magnesium</keyword>
<evidence type="ECO:0000256" key="1">
    <source>
        <dbReference type="ARBA" id="ARBA00011043"/>
    </source>
</evidence>
<dbReference type="Gene3D" id="3.30.1360.120">
    <property type="entry name" value="Probable tRNA modification gtpase trme, domain 1"/>
    <property type="match status" value="1"/>
</dbReference>
<dbReference type="InterPro" id="IPR004520">
    <property type="entry name" value="GTPase_MnmE"/>
</dbReference>
<dbReference type="PANTHER" id="PTHR42714">
    <property type="entry name" value="TRNA MODIFICATION GTPASE GTPBP3"/>
    <property type="match status" value="1"/>
</dbReference>
<evidence type="ECO:0000256" key="7">
    <source>
        <dbReference type="RuleBase" id="RU003313"/>
    </source>
</evidence>
<feature type="binding site" evidence="6">
    <location>
        <position position="430"/>
    </location>
    <ligand>
        <name>(6S)-5-formyl-5,6,7,8-tetrahydrofolate</name>
        <dbReference type="ChEBI" id="CHEBI:57457"/>
    </ligand>
</feature>
<dbReference type="NCBIfam" id="NF003661">
    <property type="entry name" value="PRK05291.1-3"/>
    <property type="match status" value="1"/>
</dbReference>
<dbReference type="Pfam" id="PF12631">
    <property type="entry name" value="MnmE_helical"/>
    <property type="match status" value="1"/>
</dbReference>
<keyword evidence="6" id="KW-0963">Cytoplasm</keyword>
<dbReference type="InterPro" id="IPR027417">
    <property type="entry name" value="P-loop_NTPase"/>
</dbReference>
<organism evidence="9 10">
    <name type="scientific">Candidatus Fimimonas gallinarum</name>
    <dbReference type="NCBI Taxonomy" id="2840821"/>
    <lineage>
        <taxon>Bacteria</taxon>
        <taxon>Pseudomonadati</taxon>
        <taxon>Myxococcota</taxon>
        <taxon>Myxococcia</taxon>
        <taxon>Myxococcales</taxon>
        <taxon>Cystobacterineae</taxon>
        <taxon>Myxococcaceae</taxon>
        <taxon>Myxococcaceae incertae sedis</taxon>
        <taxon>Candidatus Fimimonas</taxon>
    </lineage>
</organism>
<comment type="cofactor">
    <cofactor evidence="6">
        <name>K(+)</name>
        <dbReference type="ChEBI" id="CHEBI:29103"/>
    </cofactor>
    <text evidence="6">Binds 1 potassium ion per subunit.</text>
</comment>
<dbReference type="Pfam" id="PF10396">
    <property type="entry name" value="TrmE_N"/>
    <property type="match status" value="1"/>
</dbReference>
<evidence type="ECO:0000313" key="10">
    <source>
        <dbReference type="Proteomes" id="UP000824200"/>
    </source>
</evidence>
<comment type="subcellular location">
    <subcellularLocation>
        <location evidence="6">Cytoplasm</location>
    </subcellularLocation>
</comment>
<name>A0A9D1J7U9_9BACT</name>
<evidence type="ECO:0000256" key="5">
    <source>
        <dbReference type="ARBA" id="ARBA00023134"/>
    </source>
</evidence>
<feature type="binding site" evidence="6">
    <location>
        <position position="116"/>
    </location>
    <ligand>
        <name>(6S)-5-formyl-5,6,7,8-tetrahydrofolate</name>
        <dbReference type="ChEBI" id="CHEBI:57457"/>
    </ligand>
</feature>
<feature type="binding site" evidence="6">
    <location>
        <position position="21"/>
    </location>
    <ligand>
        <name>(6S)-5-formyl-5,6,7,8-tetrahydrofolate</name>
        <dbReference type="ChEBI" id="CHEBI:57457"/>
    </ligand>
</feature>
<dbReference type="EMBL" id="DVHL01000016">
    <property type="protein sequence ID" value="HIR65661.1"/>
    <property type="molecule type" value="Genomic_DNA"/>
</dbReference>
<dbReference type="AlphaFoldDB" id="A0A9D1J7U9"/>
<feature type="binding site" evidence="6">
    <location>
        <position position="222"/>
    </location>
    <ligand>
        <name>K(+)</name>
        <dbReference type="ChEBI" id="CHEBI:29103"/>
    </ligand>
</feature>
<dbReference type="GO" id="GO:0003924">
    <property type="term" value="F:GTPase activity"/>
    <property type="evidence" value="ECO:0007669"/>
    <property type="project" value="UniProtKB-UniRule"/>
</dbReference>
<dbReference type="InterPro" id="IPR027266">
    <property type="entry name" value="TrmE/GcvT-like"/>
</dbReference>
<evidence type="ECO:0000256" key="6">
    <source>
        <dbReference type="HAMAP-Rule" id="MF_00379"/>
    </source>
</evidence>
<reference evidence="9" key="1">
    <citation type="submission" date="2020-10" db="EMBL/GenBank/DDBJ databases">
        <authorList>
            <person name="Gilroy R."/>
        </authorList>
    </citation>
    <scope>NUCLEOTIDE SEQUENCE</scope>
    <source>
        <strain evidence="9">CHK121-14286</strain>
    </source>
</reference>
<sequence>MSNTIVALSTARGRSAIAVVRMSGDDAITIAKKFFHPFPTQPNMLKVGKLHTRHFDEQAMCVYFAAPHSYTGENTVEFHCHGGTAVSQAVIETCLENGAVMAQNGEFSKRAFINGKQNLTNAEGIIEMIDAETASAAKAGANLLENKLGKKVVELQKVLLDILSACEAALDYPEEDLELPTTQSVKEQLAALENSLDGIIATSALGKVARYGIDVAIVGAPNVGKSSLLNALLGTDRAIVSDVEGTTRDTLCESVYYRDIKFNFVDTAGIHDTSDKVEAEGIKRAHMAAEKADVVLYLVETPNDQTTFESTKPVIKIYNKSDLYQAPALQKNQIALSAKSGDVEELKQRLYDMFDAGEIQNSDLLITNERHLSCLKEAKRQIHLLRQTQSTLDVLSTGIRLAWEKLGEITGTNTQEDIIDNIYSKFCLGK</sequence>
<dbReference type="NCBIfam" id="TIGR00231">
    <property type="entry name" value="small_GTP"/>
    <property type="match status" value="1"/>
</dbReference>
<dbReference type="CDD" id="cd04164">
    <property type="entry name" value="trmE"/>
    <property type="match status" value="1"/>
</dbReference>
<dbReference type="PROSITE" id="PS51709">
    <property type="entry name" value="G_TRME"/>
    <property type="match status" value="1"/>
</dbReference>
<feature type="binding site" evidence="6">
    <location>
        <position position="241"/>
    </location>
    <ligand>
        <name>K(+)</name>
        <dbReference type="ChEBI" id="CHEBI:29103"/>
    </ligand>
</feature>
<dbReference type="GO" id="GO:0046872">
    <property type="term" value="F:metal ion binding"/>
    <property type="evidence" value="ECO:0007669"/>
    <property type="project" value="UniProtKB-KW"/>
</dbReference>
<feature type="binding site" evidence="6">
    <location>
        <begin position="241"/>
        <end position="247"/>
    </location>
    <ligand>
        <name>GTP</name>
        <dbReference type="ChEBI" id="CHEBI:37565"/>
    </ligand>
</feature>
<dbReference type="GO" id="GO:0005829">
    <property type="term" value="C:cytosol"/>
    <property type="evidence" value="ECO:0007669"/>
    <property type="project" value="TreeGrafter"/>
</dbReference>
<evidence type="ECO:0000256" key="4">
    <source>
        <dbReference type="ARBA" id="ARBA00022958"/>
    </source>
</evidence>
<comment type="subunit">
    <text evidence="6">Homodimer. Heterotetramer of two MnmE and two MnmG subunits.</text>
</comment>
<keyword evidence="2 6" id="KW-0819">tRNA processing</keyword>
<keyword evidence="3 6" id="KW-0547">Nucleotide-binding</keyword>
<feature type="binding site" evidence="6">
    <location>
        <begin position="222"/>
        <end position="227"/>
    </location>
    <ligand>
        <name>GTP</name>
        <dbReference type="ChEBI" id="CHEBI:37565"/>
    </ligand>
</feature>
<comment type="function">
    <text evidence="6">Exhibits a very high intrinsic GTPase hydrolysis rate. Involved in the addition of a carboxymethylaminomethyl (cmnm) group at the wobble position (U34) of certain tRNAs, forming tRNA-cmnm(5)s(2)U34.</text>
</comment>
<dbReference type="Gene3D" id="3.40.50.300">
    <property type="entry name" value="P-loop containing nucleotide triphosphate hydrolases"/>
    <property type="match status" value="1"/>
</dbReference>
<feature type="binding site" evidence="6">
    <location>
        <position position="246"/>
    </location>
    <ligand>
        <name>K(+)</name>
        <dbReference type="ChEBI" id="CHEBI:29103"/>
    </ligand>
</feature>
<protein>
    <recommendedName>
        <fullName evidence="6">tRNA modification GTPase MnmE</fullName>
        <ecNumber evidence="6">3.6.-.-</ecNumber>
    </recommendedName>
</protein>
<feature type="binding site" evidence="6">
    <location>
        <position position="77"/>
    </location>
    <ligand>
        <name>(6S)-5-formyl-5,6,7,8-tetrahydrofolate</name>
        <dbReference type="ChEBI" id="CHEBI:57457"/>
    </ligand>
</feature>
<comment type="caution">
    <text evidence="6">Lacks conserved residue(s) required for the propagation of feature annotation.</text>
</comment>
<gene>
    <name evidence="6 9" type="primary">mnmE</name>
    <name evidence="6" type="synonym">trmE</name>
    <name evidence="9" type="ORF">IAC95_02070</name>
</gene>
<dbReference type="InterPro" id="IPR027368">
    <property type="entry name" value="MnmE_dom2"/>
</dbReference>
<dbReference type="EC" id="3.6.-.-" evidence="6"/>
<dbReference type="InterPro" id="IPR006073">
    <property type="entry name" value="GTP-bd"/>
</dbReference>
<comment type="similarity">
    <text evidence="1 6 7">Belongs to the TRAFAC class TrmE-Era-EngA-EngB-Septin-like GTPase superfamily. TrmE GTPase family.</text>
</comment>